<keyword evidence="2" id="KW-1185">Reference proteome</keyword>
<dbReference type="Proteomes" id="UP000699865">
    <property type="component" value="Unassembled WGS sequence"/>
</dbReference>
<dbReference type="EMBL" id="JAFMOU010000054">
    <property type="protein sequence ID" value="MBU9833561.1"/>
    <property type="molecule type" value="Genomic_DNA"/>
</dbReference>
<gene>
    <name evidence="1" type="ORF">J1786_01735</name>
</gene>
<proteinExistence type="predicted"/>
<name>A0ABS6KVP0_9GAMM</name>
<organism evidence="1 2">
    <name type="scientific">Rahnella perminowiae</name>
    <dbReference type="NCBI Taxonomy" id="2816244"/>
    <lineage>
        <taxon>Bacteria</taxon>
        <taxon>Pseudomonadati</taxon>
        <taxon>Pseudomonadota</taxon>
        <taxon>Gammaproteobacteria</taxon>
        <taxon>Enterobacterales</taxon>
        <taxon>Yersiniaceae</taxon>
        <taxon>Rahnella</taxon>
    </lineage>
</organism>
<dbReference type="RefSeq" id="WP_217137504.1">
    <property type="nucleotide sequence ID" value="NZ_JAFMOU010000054.1"/>
</dbReference>
<reference evidence="1 2" key="1">
    <citation type="submission" date="2021-03" db="EMBL/GenBank/DDBJ databases">
        <title>Five novel Rahnella species.</title>
        <authorList>
            <person name="Brady C."/>
            <person name="Asselin J."/>
            <person name="Beer S."/>
            <person name="Bruberg M.B."/>
            <person name="Crampton B."/>
            <person name="Venter S."/>
            <person name="Arnold D."/>
            <person name="Denman S."/>
        </authorList>
    </citation>
    <scope>NUCLEOTIDE SEQUENCE [LARGE SCALE GENOMIC DNA]</scope>
    <source>
        <strain evidence="1 2">L72c</strain>
    </source>
</reference>
<evidence type="ECO:0000313" key="1">
    <source>
        <dbReference type="EMBL" id="MBU9833561.1"/>
    </source>
</evidence>
<sequence length="68" mass="7788">MKEEVAPSTLLRANAGVLHTQVCCFRWPWVFYPVGQQARPDKRIKKLNVVTISVIEIICHSIVKPLRC</sequence>
<evidence type="ECO:0000313" key="2">
    <source>
        <dbReference type="Proteomes" id="UP000699865"/>
    </source>
</evidence>
<accession>A0ABS6KVP0</accession>
<protein>
    <submittedName>
        <fullName evidence="1">Uncharacterized protein</fullName>
    </submittedName>
</protein>
<comment type="caution">
    <text evidence="1">The sequence shown here is derived from an EMBL/GenBank/DDBJ whole genome shotgun (WGS) entry which is preliminary data.</text>
</comment>